<dbReference type="Gene3D" id="1.10.860.10">
    <property type="entry name" value="DNAb Helicase, Chain A"/>
    <property type="match status" value="1"/>
</dbReference>
<comment type="similarity">
    <text evidence="1">Belongs to the helicase family. DnaB subfamily.</text>
</comment>
<evidence type="ECO:0000256" key="7">
    <source>
        <dbReference type="ARBA" id="ARBA00022840"/>
    </source>
</evidence>
<keyword evidence="5 14" id="KW-0378">Hydrolase</keyword>
<comment type="catalytic activity">
    <reaction evidence="11">
        <text>ATP + H2O = ADP + phosphate + H(+)</text>
        <dbReference type="Rhea" id="RHEA:13065"/>
        <dbReference type="ChEBI" id="CHEBI:15377"/>
        <dbReference type="ChEBI" id="CHEBI:15378"/>
        <dbReference type="ChEBI" id="CHEBI:30616"/>
        <dbReference type="ChEBI" id="CHEBI:43474"/>
        <dbReference type="ChEBI" id="CHEBI:456216"/>
        <dbReference type="EC" id="5.6.2.3"/>
    </reaction>
</comment>
<keyword evidence="3" id="KW-0235">DNA replication</keyword>
<dbReference type="Pfam" id="PF03796">
    <property type="entry name" value="DnaB_C"/>
    <property type="match status" value="1"/>
</dbReference>
<evidence type="ECO:0000256" key="5">
    <source>
        <dbReference type="ARBA" id="ARBA00022801"/>
    </source>
</evidence>
<evidence type="ECO:0000256" key="4">
    <source>
        <dbReference type="ARBA" id="ARBA00022741"/>
    </source>
</evidence>
<organism evidence="14 15">
    <name type="scientific">Rosistilla ulvae</name>
    <dbReference type="NCBI Taxonomy" id="1930277"/>
    <lineage>
        <taxon>Bacteria</taxon>
        <taxon>Pseudomonadati</taxon>
        <taxon>Planctomycetota</taxon>
        <taxon>Planctomycetia</taxon>
        <taxon>Pirellulales</taxon>
        <taxon>Pirellulaceae</taxon>
        <taxon>Rosistilla</taxon>
    </lineage>
</organism>
<reference evidence="14 15" key="1">
    <citation type="submission" date="2019-02" db="EMBL/GenBank/DDBJ databases">
        <title>Deep-cultivation of Planctomycetes and their phenomic and genomic characterization uncovers novel biology.</title>
        <authorList>
            <person name="Wiegand S."/>
            <person name="Jogler M."/>
            <person name="Boedeker C."/>
            <person name="Pinto D."/>
            <person name="Vollmers J."/>
            <person name="Rivas-Marin E."/>
            <person name="Kohn T."/>
            <person name="Peeters S.H."/>
            <person name="Heuer A."/>
            <person name="Rast P."/>
            <person name="Oberbeckmann S."/>
            <person name="Bunk B."/>
            <person name="Jeske O."/>
            <person name="Meyerdierks A."/>
            <person name="Storesund J.E."/>
            <person name="Kallscheuer N."/>
            <person name="Luecker S."/>
            <person name="Lage O.M."/>
            <person name="Pohl T."/>
            <person name="Merkel B.J."/>
            <person name="Hornburger P."/>
            <person name="Mueller R.-W."/>
            <person name="Bruemmer F."/>
            <person name="Labrenz M."/>
            <person name="Spormann A.M."/>
            <person name="Op den Camp H."/>
            <person name="Overmann J."/>
            <person name="Amann R."/>
            <person name="Jetten M.S.M."/>
            <person name="Mascher T."/>
            <person name="Medema M.H."/>
            <person name="Devos D.P."/>
            <person name="Kaster A.-K."/>
            <person name="Ovreas L."/>
            <person name="Rohde M."/>
            <person name="Galperin M.Y."/>
            <person name="Jogler C."/>
        </authorList>
    </citation>
    <scope>NUCLEOTIDE SEQUENCE [LARGE SCALE GENOMIC DNA]</scope>
    <source>
        <strain evidence="14 15">EC9</strain>
    </source>
</reference>
<dbReference type="InterPro" id="IPR007693">
    <property type="entry name" value="DNA_helicase_DnaB-like_N"/>
</dbReference>
<keyword evidence="2" id="KW-0639">Primosome</keyword>
<dbReference type="GO" id="GO:0043139">
    <property type="term" value="F:5'-3' DNA helicase activity"/>
    <property type="evidence" value="ECO:0007669"/>
    <property type="project" value="UniProtKB-EC"/>
</dbReference>
<keyword evidence="4" id="KW-0547">Nucleotide-binding</keyword>
<protein>
    <recommendedName>
        <fullName evidence="10">DNA 5'-3' helicase</fullName>
        <ecNumber evidence="10">5.6.2.3</ecNumber>
    </recommendedName>
</protein>
<dbReference type="InterPro" id="IPR036185">
    <property type="entry name" value="DNA_heli_DnaB-like_N_sf"/>
</dbReference>
<evidence type="ECO:0000256" key="10">
    <source>
        <dbReference type="ARBA" id="ARBA00044969"/>
    </source>
</evidence>
<evidence type="ECO:0000259" key="13">
    <source>
        <dbReference type="PROSITE" id="PS51199"/>
    </source>
</evidence>
<keyword evidence="6 14" id="KW-0347">Helicase</keyword>
<dbReference type="EC" id="5.6.2.3" evidence="10"/>
<dbReference type="GO" id="GO:0006269">
    <property type="term" value="P:DNA replication, synthesis of primer"/>
    <property type="evidence" value="ECO:0007669"/>
    <property type="project" value="UniProtKB-KW"/>
</dbReference>
<dbReference type="GO" id="GO:1990077">
    <property type="term" value="C:primosome complex"/>
    <property type="evidence" value="ECO:0007669"/>
    <property type="project" value="UniProtKB-KW"/>
</dbReference>
<proteinExistence type="inferred from homology"/>
<feature type="region of interest" description="Disordered" evidence="12">
    <location>
        <begin position="447"/>
        <end position="472"/>
    </location>
</feature>
<keyword evidence="8" id="KW-0238">DNA-binding</keyword>
<dbReference type="GO" id="GO:0005524">
    <property type="term" value="F:ATP binding"/>
    <property type="evidence" value="ECO:0007669"/>
    <property type="project" value="UniProtKB-KW"/>
</dbReference>
<evidence type="ECO:0000256" key="8">
    <source>
        <dbReference type="ARBA" id="ARBA00023125"/>
    </source>
</evidence>
<dbReference type="AlphaFoldDB" id="A0A517LU75"/>
<dbReference type="GO" id="GO:0005829">
    <property type="term" value="C:cytosol"/>
    <property type="evidence" value="ECO:0007669"/>
    <property type="project" value="TreeGrafter"/>
</dbReference>
<dbReference type="PANTHER" id="PTHR30153">
    <property type="entry name" value="REPLICATIVE DNA HELICASE DNAB"/>
    <property type="match status" value="1"/>
</dbReference>
<dbReference type="InterPro" id="IPR007694">
    <property type="entry name" value="DNA_helicase_DnaB-like_C"/>
</dbReference>
<feature type="compositionally biased region" description="Acidic residues" evidence="12">
    <location>
        <begin position="461"/>
        <end position="472"/>
    </location>
</feature>
<dbReference type="RefSeq" id="WP_145341784.1">
    <property type="nucleotide sequence ID" value="NZ_CP036261.1"/>
</dbReference>
<evidence type="ECO:0000256" key="9">
    <source>
        <dbReference type="ARBA" id="ARBA00023235"/>
    </source>
</evidence>
<dbReference type="PROSITE" id="PS51199">
    <property type="entry name" value="SF4_HELICASE"/>
    <property type="match status" value="1"/>
</dbReference>
<dbReference type="InterPro" id="IPR016136">
    <property type="entry name" value="DNA_helicase_N/primase_C"/>
</dbReference>
<keyword evidence="9" id="KW-0413">Isomerase</keyword>
<sequence>MASTAEEIAEFEECLIGAILVDASAAGRAIESVRGRISSADFTTPKPKRVFAAIEAICEEDDALPDIVPIYQRLKADRSVKPDAQVDVKYLQDLAVKGLVHNISFYTSKIVENARREKVRGIYRAVGIALDSGDSDDVLLQRTEQLAAILMSTAGTSRIRSGYEIGLNVIDQLREAKASGKERGLRTGIAPLDSHTNGLQPGTLTTLAARTSVGKSALGLQLADQACLAGHHPLYISMEMSGEELMGRNIANDTGIDSALIAGCALDGAMVTGSELVEIQASVERYRNAHLSIWDPPSRTITAMDIQRRAKVINAERPLSMIIVDYVDLLKPIARFGNRRDIELGDSAKALKSIATELRIPVVLLAQINRAGTNRDGTKNEAKPDLQHIADSDQLARDSDNVWILHRPRLDEPATSLLIRKQRGAPVCEIPLHMSLPQTKFTELPISRHPEYNSDSPDVSIDYDEFMDSNTV</sequence>
<dbReference type="GO" id="GO:0016887">
    <property type="term" value="F:ATP hydrolysis activity"/>
    <property type="evidence" value="ECO:0007669"/>
    <property type="project" value="RHEA"/>
</dbReference>
<dbReference type="PANTHER" id="PTHR30153:SF2">
    <property type="entry name" value="REPLICATIVE DNA HELICASE"/>
    <property type="match status" value="1"/>
</dbReference>
<accession>A0A517LU75</accession>
<evidence type="ECO:0000256" key="11">
    <source>
        <dbReference type="ARBA" id="ARBA00048954"/>
    </source>
</evidence>
<dbReference type="InterPro" id="IPR027417">
    <property type="entry name" value="P-loop_NTPase"/>
</dbReference>
<dbReference type="EMBL" id="CP036261">
    <property type="protein sequence ID" value="QDS86173.1"/>
    <property type="molecule type" value="Genomic_DNA"/>
</dbReference>
<evidence type="ECO:0000256" key="6">
    <source>
        <dbReference type="ARBA" id="ARBA00022806"/>
    </source>
</evidence>
<dbReference type="Gene3D" id="3.40.50.300">
    <property type="entry name" value="P-loop containing nucleotide triphosphate hydrolases"/>
    <property type="match status" value="1"/>
</dbReference>
<evidence type="ECO:0000256" key="12">
    <source>
        <dbReference type="SAM" id="MobiDB-lite"/>
    </source>
</evidence>
<name>A0A517LU75_9BACT</name>
<dbReference type="Proteomes" id="UP000319557">
    <property type="component" value="Chromosome"/>
</dbReference>
<keyword evidence="7" id="KW-0067">ATP-binding</keyword>
<feature type="domain" description="SF4 helicase" evidence="13">
    <location>
        <begin position="178"/>
        <end position="448"/>
    </location>
</feature>
<dbReference type="SUPFAM" id="SSF52540">
    <property type="entry name" value="P-loop containing nucleoside triphosphate hydrolases"/>
    <property type="match status" value="1"/>
</dbReference>
<evidence type="ECO:0000256" key="2">
    <source>
        <dbReference type="ARBA" id="ARBA00022515"/>
    </source>
</evidence>
<keyword evidence="15" id="KW-1185">Reference proteome</keyword>
<dbReference type="SUPFAM" id="SSF48024">
    <property type="entry name" value="N-terminal domain of DnaB helicase"/>
    <property type="match status" value="1"/>
</dbReference>
<dbReference type="OrthoDB" id="248439at2"/>
<dbReference type="KEGG" id="ruv:EC9_03320"/>
<evidence type="ECO:0000256" key="1">
    <source>
        <dbReference type="ARBA" id="ARBA00008428"/>
    </source>
</evidence>
<evidence type="ECO:0000313" key="15">
    <source>
        <dbReference type="Proteomes" id="UP000319557"/>
    </source>
</evidence>
<dbReference type="GO" id="GO:0003677">
    <property type="term" value="F:DNA binding"/>
    <property type="evidence" value="ECO:0007669"/>
    <property type="project" value="UniProtKB-KW"/>
</dbReference>
<gene>
    <name evidence="14" type="primary">dnaB</name>
    <name evidence="14" type="ORF">EC9_03320</name>
</gene>
<evidence type="ECO:0000313" key="14">
    <source>
        <dbReference type="EMBL" id="QDS86173.1"/>
    </source>
</evidence>
<dbReference type="Pfam" id="PF00772">
    <property type="entry name" value="DnaB"/>
    <property type="match status" value="1"/>
</dbReference>
<evidence type="ECO:0000256" key="3">
    <source>
        <dbReference type="ARBA" id="ARBA00022705"/>
    </source>
</evidence>